<sequence>MSFGKRLRSLRINKKLSQEELAKTLGLNRSTLARYELENTQPDYETLTKMADFFQVTTDYILGRVDDETTQLSISFSHGGEELTEDEKAHLEQELKKYRELKERFFHEKLRE</sequence>
<dbReference type="SMART" id="SM00530">
    <property type="entry name" value="HTH_XRE"/>
    <property type="match status" value="1"/>
</dbReference>
<comment type="caution">
    <text evidence="4">The sequence shown here is derived from an EMBL/GenBank/DDBJ whole genome shotgun (WGS) entry which is preliminary data.</text>
</comment>
<dbReference type="PANTHER" id="PTHR46558:SF11">
    <property type="entry name" value="HTH-TYPE TRANSCRIPTIONAL REGULATOR XRE"/>
    <property type="match status" value="1"/>
</dbReference>
<name>A0A0M0KMN0_ALKHA</name>
<dbReference type="PROSITE" id="PS50943">
    <property type="entry name" value="HTH_CROC1"/>
    <property type="match status" value="1"/>
</dbReference>
<protein>
    <recommendedName>
        <fullName evidence="3">HTH cro/C1-type domain-containing protein</fullName>
    </recommendedName>
</protein>
<keyword evidence="1" id="KW-0238">DNA-binding</keyword>
<evidence type="ECO:0000256" key="1">
    <source>
        <dbReference type="ARBA" id="ARBA00023125"/>
    </source>
</evidence>
<dbReference type="RefSeq" id="WP_010897456.1">
    <property type="nucleotide sequence ID" value="NZ_CP040441.1"/>
</dbReference>
<evidence type="ECO:0000256" key="2">
    <source>
        <dbReference type="SAM" id="Coils"/>
    </source>
</evidence>
<dbReference type="PANTHER" id="PTHR46558">
    <property type="entry name" value="TRACRIPTIONAL REGULATORY PROTEIN-RELATED-RELATED"/>
    <property type="match status" value="1"/>
</dbReference>
<dbReference type="GO" id="GO:0003677">
    <property type="term" value="F:DNA binding"/>
    <property type="evidence" value="ECO:0007669"/>
    <property type="project" value="UniProtKB-KW"/>
</dbReference>
<dbReference type="SUPFAM" id="SSF47413">
    <property type="entry name" value="lambda repressor-like DNA-binding domains"/>
    <property type="match status" value="1"/>
</dbReference>
<dbReference type="OMA" id="SEGHAYM"/>
<evidence type="ECO:0000259" key="3">
    <source>
        <dbReference type="PROSITE" id="PS50943"/>
    </source>
</evidence>
<dbReference type="Gene3D" id="1.10.260.40">
    <property type="entry name" value="lambda repressor-like DNA-binding domains"/>
    <property type="match status" value="1"/>
</dbReference>
<dbReference type="PATRIC" id="fig|136160.3.peg.3029"/>
<feature type="coiled-coil region" evidence="2">
    <location>
        <begin position="81"/>
        <end position="108"/>
    </location>
</feature>
<dbReference type="InterPro" id="IPR001387">
    <property type="entry name" value="Cro/C1-type_HTH"/>
</dbReference>
<feature type="domain" description="HTH cro/C1-type" evidence="3">
    <location>
        <begin position="7"/>
        <end position="61"/>
    </location>
</feature>
<dbReference type="InterPro" id="IPR010982">
    <property type="entry name" value="Lambda_DNA-bd_dom_sf"/>
</dbReference>
<accession>A0A0M0KMN0</accession>
<keyword evidence="2" id="KW-0175">Coiled coil</keyword>
<dbReference type="EMBL" id="LILD01000001">
    <property type="protein sequence ID" value="KOO39658.1"/>
    <property type="molecule type" value="Genomic_DNA"/>
</dbReference>
<dbReference type="Pfam" id="PF01381">
    <property type="entry name" value="HTH_3"/>
    <property type="match status" value="1"/>
</dbReference>
<evidence type="ECO:0000313" key="4">
    <source>
        <dbReference type="EMBL" id="KOO39658.1"/>
    </source>
</evidence>
<gene>
    <name evidence="4" type="ORF">AMD02_12975</name>
</gene>
<dbReference type="CDD" id="cd00093">
    <property type="entry name" value="HTH_XRE"/>
    <property type="match status" value="1"/>
</dbReference>
<dbReference type="AlphaFoldDB" id="A0A0M0KMN0"/>
<dbReference type="GeneID" id="87596913"/>
<organism evidence="4">
    <name type="scientific">Halalkalibacterium halodurans</name>
    <name type="common">Bacillus halodurans</name>
    <dbReference type="NCBI Taxonomy" id="86665"/>
    <lineage>
        <taxon>Bacteria</taxon>
        <taxon>Bacillati</taxon>
        <taxon>Bacillota</taxon>
        <taxon>Bacilli</taxon>
        <taxon>Bacillales</taxon>
        <taxon>Bacillaceae</taxon>
        <taxon>Halalkalibacterium (ex Joshi et al. 2022)</taxon>
    </lineage>
</organism>
<proteinExistence type="predicted"/>
<reference evidence="4" key="1">
    <citation type="submission" date="2015-08" db="EMBL/GenBank/DDBJ databases">
        <title>Complete DNA Sequence of Pseudomonas syringae pv. actinidiae, the Causal Agent of Kiwifruit Canker Disease.</title>
        <authorList>
            <person name="Rikkerink E.H.A."/>
            <person name="Fineran P.C."/>
        </authorList>
    </citation>
    <scope>NUCLEOTIDE SEQUENCE</scope>
    <source>
        <strain evidence="4">DSM 13666</strain>
    </source>
</reference>
<accession>A0A4Y7WYR8</accession>